<comment type="caution">
    <text evidence="1">The sequence shown here is derived from an EMBL/GenBank/DDBJ whole genome shotgun (WGS) entry which is preliminary data.</text>
</comment>
<dbReference type="Proteomes" id="UP000652761">
    <property type="component" value="Unassembled WGS sequence"/>
</dbReference>
<name>A0A843WZG3_COLES</name>
<organism evidence="1 2">
    <name type="scientific">Colocasia esculenta</name>
    <name type="common">Wild taro</name>
    <name type="synonym">Arum esculentum</name>
    <dbReference type="NCBI Taxonomy" id="4460"/>
    <lineage>
        <taxon>Eukaryota</taxon>
        <taxon>Viridiplantae</taxon>
        <taxon>Streptophyta</taxon>
        <taxon>Embryophyta</taxon>
        <taxon>Tracheophyta</taxon>
        <taxon>Spermatophyta</taxon>
        <taxon>Magnoliopsida</taxon>
        <taxon>Liliopsida</taxon>
        <taxon>Araceae</taxon>
        <taxon>Aroideae</taxon>
        <taxon>Colocasieae</taxon>
        <taxon>Colocasia</taxon>
    </lineage>
</organism>
<reference evidence="1" key="1">
    <citation type="submission" date="2017-07" db="EMBL/GenBank/DDBJ databases">
        <title>Taro Niue Genome Assembly and Annotation.</title>
        <authorList>
            <person name="Atibalentja N."/>
            <person name="Keating K."/>
            <person name="Fields C.J."/>
        </authorList>
    </citation>
    <scope>NUCLEOTIDE SEQUENCE</scope>
    <source>
        <strain evidence="1">Niue_2</strain>
        <tissue evidence="1">Leaf</tissue>
    </source>
</reference>
<dbReference type="AlphaFoldDB" id="A0A843WZG3"/>
<evidence type="ECO:0000313" key="1">
    <source>
        <dbReference type="EMBL" id="MQM12138.1"/>
    </source>
</evidence>
<protein>
    <submittedName>
        <fullName evidence="1">Uncharacterized protein</fullName>
    </submittedName>
</protein>
<dbReference type="EMBL" id="NMUH01005208">
    <property type="protein sequence ID" value="MQM12138.1"/>
    <property type="molecule type" value="Genomic_DNA"/>
</dbReference>
<gene>
    <name evidence="1" type="ORF">Taro_045052</name>
</gene>
<evidence type="ECO:0000313" key="2">
    <source>
        <dbReference type="Proteomes" id="UP000652761"/>
    </source>
</evidence>
<accession>A0A843WZG3</accession>
<proteinExistence type="predicted"/>
<keyword evidence="2" id="KW-1185">Reference proteome</keyword>
<sequence>MVVFSVASVSCPGRVLSVCAASRVVVTTSSRTEFPTLLYFRTVASETSQQRQGVRRAEERKR</sequence>